<proteinExistence type="predicted"/>
<dbReference type="Proteomes" id="UP001523262">
    <property type="component" value="Unassembled WGS sequence"/>
</dbReference>
<comment type="caution">
    <text evidence="1">The sequence shown here is derived from an EMBL/GenBank/DDBJ whole genome shotgun (WGS) entry which is preliminary data.</text>
</comment>
<dbReference type="Pfam" id="PF14164">
    <property type="entry name" value="YqzH"/>
    <property type="match status" value="1"/>
</dbReference>
<evidence type="ECO:0000313" key="2">
    <source>
        <dbReference type="Proteomes" id="UP001523262"/>
    </source>
</evidence>
<dbReference type="EMBL" id="JAMQCR010000001">
    <property type="protein sequence ID" value="MCM2531750.1"/>
    <property type="molecule type" value="Genomic_DNA"/>
</dbReference>
<organism evidence="1 2">
    <name type="scientific">Neobacillus pocheonensis</name>
    <dbReference type="NCBI Taxonomy" id="363869"/>
    <lineage>
        <taxon>Bacteria</taxon>
        <taxon>Bacillati</taxon>
        <taxon>Bacillota</taxon>
        <taxon>Bacilli</taxon>
        <taxon>Bacillales</taxon>
        <taxon>Bacillaceae</taxon>
        <taxon>Neobacillus</taxon>
    </lineage>
</organism>
<protein>
    <submittedName>
        <fullName evidence="1">YqzH family protein</fullName>
    </submittedName>
</protein>
<keyword evidence="2" id="KW-1185">Reference proteome</keyword>
<gene>
    <name evidence="1" type="ORF">NDK43_04245</name>
</gene>
<dbReference type="InterPro" id="IPR025546">
    <property type="entry name" value="YqzH"/>
</dbReference>
<reference evidence="1 2" key="1">
    <citation type="submission" date="2022-06" db="EMBL/GenBank/DDBJ databases">
        <authorList>
            <person name="Jeon C.O."/>
        </authorList>
    </citation>
    <scope>NUCLEOTIDE SEQUENCE [LARGE SCALE GENOMIC DNA]</scope>
    <source>
        <strain evidence="1 2">KCTC 13943</strain>
    </source>
</reference>
<evidence type="ECO:0000313" key="1">
    <source>
        <dbReference type="EMBL" id="MCM2531750.1"/>
    </source>
</evidence>
<sequence length="109" mass="12463">MEKKLITKMIKNCLKQYYESDSMPIGEKELEEMTNRILQTKEEEPTADLYEVVNDMVYEFLTGNFEKKASENEAEAQTIFDLKPVYQSVQTAVGKAHRQCSPCSSIAAD</sequence>
<accession>A0ABT0W5Y8</accession>
<name>A0ABT0W5Y8_9BACI</name>